<feature type="domain" description="Integrase SAM-like N-terminal" evidence="6">
    <location>
        <begin position="276"/>
        <end position="334"/>
    </location>
</feature>
<accession>C0G422</accession>
<gene>
    <name evidence="7" type="ORF">BCETI_1000431</name>
</gene>
<evidence type="ECO:0000256" key="5">
    <source>
        <dbReference type="SAM" id="MobiDB-lite"/>
    </source>
</evidence>
<dbReference type="GO" id="GO:0015074">
    <property type="term" value="P:DNA integration"/>
    <property type="evidence" value="ECO:0007669"/>
    <property type="project" value="UniProtKB-KW"/>
</dbReference>
<dbReference type="Gene3D" id="1.10.150.130">
    <property type="match status" value="1"/>
</dbReference>
<comment type="caution">
    <text evidence="7">The sequence shown here is derived from an EMBL/GenBank/DDBJ whole genome shotgun (WGS) entry which is preliminary data.</text>
</comment>
<dbReference type="Pfam" id="PF02899">
    <property type="entry name" value="Phage_int_SAM_1"/>
    <property type="match status" value="1"/>
</dbReference>
<dbReference type="InterPro" id="IPR010998">
    <property type="entry name" value="Integrase_recombinase_N"/>
</dbReference>
<dbReference type="GO" id="GO:0003677">
    <property type="term" value="F:DNA binding"/>
    <property type="evidence" value="ECO:0007669"/>
    <property type="project" value="UniProtKB-KW"/>
</dbReference>
<dbReference type="EMBL" id="ACJD01000001">
    <property type="protein sequence ID" value="EEH15487.1"/>
    <property type="molecule type" value="Genomic_DNA"/>
</dbReference>
<comment type="similarity">
    <text evidence="1">Belongs to the 'phage' integrase family.</text>
</comment>
<evidence type="ECO:0000256" key="2">
    <source>
        <dbReference type="ARBA" id="ARBA00022908"/>
    </source>
</evidence>
<dbReference type="GO" id="GO:0006310">
    <property type="term" value="P:DNA recombination"/>
    <property type="evidence" value="ECO:0007669"/>
    <property type="project" value="UniProtKB-KW"/>
</dbReference>
<evidence type="ECO:0000256" key="1">
    <source>
        <dbReference type="ARBA" id="ARBA00008857"/>
    </source>
</evidence>
<proteinExistence type="inferred from homology"/>
<dbReference type="InterPro" id="IPR011010">
    <property type="entry name" value="DNA_brk_join_enz"/>
</dbReference>
<dbReference type="InterPro" id="IPR004107">
    <property type="entry name" value="Integrase_SAM-like_N"/>
</dbReference>
<evidence type="ECO:0000256" key="3">
    <source>
        <dbReference type="ARBA" id="ARBA00023125"/>
    </source>
</evidence>
<keyword evidence="2" id="KW-0229">DNA integration</keyword>
<organism evidence="7 8">
    <name type="scientific">Brucella ceti str. Cudo</name>
    <dbReference type="NCBI Taxonomy" id="595497"/>
    <lineage>
        <taxon>Bacteria</taxon>
        <taxon>Pseudomonadati</taxon>
        <taxon>Pseudomonadota</taxon>
        <taxon>Alphaproteobacteria</taxon>
        <taxon>Hyphomicrobiales</taxon>
        <taxon>Brucellaceae</taxon>
        <taxon>Brucella/Ochrobactrum group</taxon>
        <taxon>Brucella</taxon>
    </lineage>
</organism>
<evidence type="ECO:0000313" key="7">
    <source>
        <dbReference type="EMBL" id="EEH15487.1"/>
    </source>
</evidence>
<dbReference type="InterPro" id="IPR050090">
    <property type="entry name" value="Tyrosine_recombinase_XerCD"/>
</dbReference>
<keyword evidence="4" id="KW-0233">DNA recombination</keyword>
<dbReference type="Proteomes" id="UP000003678">
    <property type="component" value="Unassembled WGS sequence"/>
</dbReference>
<dbReference type="AlphaFoldDB" id="C0G422"/>
<feature type="region of interest" description="Disordered" evidence="5">
    <location>
        <begin position="587"/>
        <end position="612"/>
    </location>
</feature>
<evidence type="ECO:0000259" key="6">
    <source>
        <dbReference type="Pfam" id="PF02899"/>
    </source>
</evidence>
<dbReference type="PANTHER" id="PTHR30349">
    <property type="entry name" value="PHAGE INTEGRASE-RELATED"/>
    <property type="match status" value="1"/>
</dbReference>
<reference evidence="7 8" key="1">
    <citation type="submission" date="2009-03" db="EMBL/GenBank/DDBJ databases">
        <authorList>
            <person name="Setubal J.C."/>
            <person name="Boyle S."/>
            <person name="Crasta O.R."/>
            <person name="Gillespie J.J."/>
            <person name="Kenyon R.W."/>
            <person name="Lu J."/>
            <person name="Mane S."/>
            <person name="Nagrani S."/>
            <person name="Shallom J.M."/>
            <person name="Shallom S."/>
            <person name="Shukla M."/>
            <person name="Snyder E.E."/>
            <person name="Sobral B.W."/>
            <person name="Wattam A.R."/>
            <person name="Will R."/>
            <person name="Williams K."/>
            <person name="Yoo H."/>
            <person name="Bruce D.H."/>
            <person name="Detter C."/>
            <person name="Munk C."/>
            <person name="Brettin T.S."/>
            <person name="Ficht T."/>
        </authorList>
    </citation>
    <scope>NUCLEOTIDE SEQUENCE [LARGE SCALE GENOMIC DNA]</scope>
    <source>
        <strain evidence="7 8">Cudo</strain>
    </source>
</reference>
<name>C0G422_9HYPH</name>
<sequence>MLNGLIFLKDNTFWTASWYTEVVHMGLPMPAPYKHPKTGVYYLRQRVPADLKDKARGKIVALPISGTLKSFTVGDSVKASLETKDPADAKARYREADASLSKFWEAVRNGPLSLTQKEIAERAGLVYKFFADTFEDDAEAPELWERAQRINAVVLKKAKLGKRPTYPLTVAQRDILEPRFGGFVDKLLIDTGEQVDQESRDKLLVAVAEALQQSTGTILKRADGDYSPDTAIRQRYPEYAPIEKPQAVPRQTEERSGAKLDLYNLLDHKFKDKGKAKTHRDYRSEIDKFVKFIGHSDAERITKDNVREWRDALIAQGLSLKTVNDKRLTAIKAVLAHGVAEFSLSQNVADGIRDKRQEAAPVGSKGYSPEQAKAILQATFNGTDKELDPHYQRAVFWVPWICAYTGLRVSEVTQLQGKNVRNVDGHAIFVITPQDGSTKSGKAWTTGIHPHLIEMGILDMFKAVGDGPAFYRAYPVGTDLQKIAGKHRAKESASRVGDWVTATLGETAPGGRPNHAWRHTFTTLSRRVKMDKEARDYMLGSRSRTDAREGYGDWTPDVICGEIDKLPRFDVKETDYRPTLRVMKPKPISEPYVRPKKTRGGKLVLTPRVPKG</sequence>
<evidence type="ECO:0000256" key="4">
    <source>
        <dbReference type="ARBA" id="ARBA00023172"/>
    </source>
</evidence>
<protein>
    <submittedName>
        <fullName evidence="7">Phage integrase family site specific recombinase</fullName>
    </submittedName>
</protein>
<dbReference type="SUPFAM" id="SSF56349">
    <property type="entry name" value="DNA breaking-rejoining enzymes"/>
    <property type="match status" value="1"/>
</dbReference>
<dbReference type="InterPro" id="IPR013762">
    <property type="entry name" value="Integrase-like_cat_sf"/>
</dbReference>
<evidence type="ECO:0000313" key="8">
    <source>
        <dbReference type="Proteomes" id="UP000003678"/>
    </source>
</evidence>
<dbReference type="PANTHER" id="PTHR30349:SF41">
    <property type="entry name" value="INTEGRASE_RECOMBINASE PROTEIN MJ0367-RELATED"/>
    <property type="match status" value="1"/>
</dbReference>
<dbReference type="Gene3D" id="1.10.443.10">
    <property type="entry name" value="Intergrase catalytic core"/>
    <property type="match status" value="1"/>
</dbReference>
<keyword evidence="3" id="KW-0238">DNA-binding</keyword>